<dbReference type="InterPro" id="IPR026444">
    <property type="entry name" value="Secre_tail"/>
</dbReference>
<name>A0A0S7YIG9_UNCT6</name>
<proteinExistence type="predicted"/>
<dbReference type="AlphaFoldDB" id="A0A0S7YIG9"/>
<comment type="caution">
    <text evidence="2">The sequence shown here is derived from an EMBL/GenBank/DDBJ whole genome shotgun (WGS) entry which is preliminary data.</text>
</comment>
<protein>
    <recommendedName>
        <fullName evidence="4">Secretion system C-terminal sorting domain-containing protein</fullName>
    </recommendedName>
</protein>
<keyword evidence="1" id="KW-0732">Signal</keyword>
<organism evidence="2 3">
    <name type="scientific">candidate division TA06 bacterium DG_78</name>
    <dbReference type="NCBI Taxonomy" id="1703772"/>
    <lineage>
        <taxon>Bacteria</taxon>
        <taxon>Bacteria division TA06</taxon>
    </lineage>
</organism>
<feature type="chain" id="PRO_5006640648" description="Secretion system C-terminal sorting domain-containing protein" evidence="1">
    <location>
        <begin position="19"/>
        <end position="574"/>
    </location>
</feature>
<reference evidence="2 3" key="1">
    <citation type="journal article" date="2015" name="Microbiome">
        <title>Genomic resolution of linkages in carbon, nitrogen, and sulfur cycling among widespread estuary sediment bacteria.</title>
        <authorList>
            <person name="Baker B.J."/>
            <person name="Lazar C.S."/>
            <person name="Teske A.P."/>
            <person name="Dick G.J."/>
        </authorList>
    </citation>
    <scope>NUCLEOTIDE SEQUENCE [LARGE SCALE GENOMIC DNA]</scope>
    <source>
        <strain evidence="2">DG_78</strain>
    </source>
</reference>
<evidence type="ECO:0008006" key="4">
    <source>
        <dbReference type="Google" id="ProtNLM"/>
    </source>
</evidence>
<feature type="signal peptide" evidence="1">
    <location>
        <begin position="1"/>
        <end position="18"/>
    </location>
</feature>
<dbReference type="SUPFAM" id="SSF50939">
    <property type="entry name" value="Sialidases"/>
    <property type="match status" value="1"/>
</dbReference>
<evidence type="ECO:0000256" key="1">
    <source>
        <dbReference type="SAM" id="SignalP"/>
    </source>
</evidence>
<evidence type="ECO:0000313" key="2">
    <source>
        <dbReference type="EMBL" id="KPJ74546.1"/>
    </source>
</evidence>
<dbReference type="Proteomes" id="UP000051012">
    <property type="component" value="Unassembled WGS sequence"/>
</dbReference>
<sequence length="574" mass="63594">MKKVSIIFILFSLCMANADVSPQILLMEDSFTQSKRSVQRLPEYFPSRTSIAEVGDVRSILGTAGKNIWVGSNGNTIAVMYGPPSAPYDPNQPFDGVWICCSTDRGAYWNNYGAVSTLLPLRRIYPGVDGYEDTHGYLCYFTWQENPLGYILNLGCVIVDYVPIPPHFPIPPTILPNDVCPWMLCPAVNPDDNMHAMITAWSYLLDGNRANYCWHTTNGGNTWSDPIQVTPPVDQTLGGAGHFRWGTGGYGFFTYHDSLGGVEYPYYVESTDYGYTWSVPATLPAITSTQFWWHEFDCEVINDKPFAVHNDLDASGVMQLFYPDPDDPGSPGAWNWTALDIDSVGSETFAYQGTTWTTTVIQYPSVAFNPDFDAILVSYKASYEITPPPPGWTDGNYLAGIVSIDSGRTWYPTRPLSGPLLQTVGGPIETAHRLVTTNDTTYCYSTWTDADYGFIGNQYFELGIVQTIDASIFGPGYGIEEYNNDPVSIPLNLHVFPTVVCNACCVSFNMPKQGEGSLKLFDATGRLVKTIYTGYLKSGFHNLDVTTSELPNGVYMIVLDSETSQETAKIIKMH</sequence>
<gene>
    <name evidence="2" type="ORF">AMJ52_00050</name>
</gene>
<dbReference type="CDD" id="cd15482">
    <property type="entry name" value="Sialidase_non-viral"/>
    <property type="match status" value="1"/>
</dbReference>
<evidence type="ECO:0000313" key="3">
    <source>
        <dbReference type="Proteomes" id="UP000051012"/>
    </source>
</evidence>
<dbReference type="NCBIfam" id="TIGR04183">
    <property type="entry name" value="Por_Secre_tail"/>
    <property type="match status" value="1"/>
</dbReference>
<accession>A0A0S7YIG9</accession>
<dbReference type="EMBL" id="LJNI01000001">
    <property type="protein sequence ID" value="KPJ74546.1"/>
    <property type="molecule type" value="Genomic_DNA"/>
</dbReference>
<dbReference type="InterPro" id="IPR036278">
    <property type="entry name" value="Sialidase_sf"/>
</dbReference>